<gene>
    <name evidence="2" type="ORF">DI616_10895</name>
</gene>
<dbReference type="AlphaFoldDB" id="A0A533I7M8"/>
<name>A0A533I7M8_PARDE</name>
<evidence type="ECO:0000313" key="2">
    <source>
        <dbReference type="EMBL" id="TKW66454.1"/>
    </source>
</evidence>
<dbReference type="Proteomes" id="UP000315344">
    <property type="component" value="Unassembled WGS sequence"/>
</dbReference>
<evidence type="ECO:0000313" key="3">
    <source>
        <dbReference type="Proteomes" id="UP000315344"/>
    </source>
</evidence>
<protein>
    <recommendedName>
        <fullName evidence="4">DUF5333 domain-containing protein</fullName>
    </recommendedName>
</protein>
<evidence type="ECO:0008006" key="4">
    <source>
        <dbReference type="Google" id="ProtNLM"/>
    </source>
</evidence>
<comment type="caution">
    <text evidence="2">The sequence shown here is derived from an EMBL/GenBank/DDBJ whole genome shotgun (WGS) entry which is preliminary data.</text>
</comment>
<accession>A0A533I7M8</accession>
<feature type="signal peptide" evidence="1">
    <location>
        <begin position="1"/>
        <end position="20"/>
    </location>
</feature>
<reference evidence="2 3" key="1">
    <citation type="journal article" date="2017" name="Nat. Commun.">
        <title>In situ click chemistry generation of cyclooxygenase-2 inhibitors.</title>
        <authorList>
            <person name="Bhardwaj A."/>
            <person name="Kaur J."/>
            <person name="Wuest M."/>
            <person name="Wuest F."/>
        </authorList>
    </citation>
    <scope>NUCLEOTIDE SEQUENCE [LARGE SCALE GENOMIC DNA]</scope>
    <source>
        <strain evidence="2">S2_012_000_R3_94</strain>
    </source>
</reference>
<organism evidence="2 3">
    <name type="scientific">Paracoccus denitrificans</name>
    <dbReference type="NCBI Taxonomy" id="266"/>
    <lineage>
        <taxon>Bacteria</taxon>
        <taxon>Pseudomonadati</taxon>
        <taxon>Pseudomonadota</taxon>
        <taxon>Alphaproteobacteria</taxon>
        <taxon>Rhodobacterales</taxon>
        <taxon>Paracoccaceae</taxon>
        <taxon>Paracoccus</taxon>
    </lineage>
</organism>
<evidence type="ECO:0000256" key="1">
    <source>
        <dbReference type="SAM" id="SignalP"/>
    </source>
</evidence>
<keyword evidence="1" id="KW-0732">Signal</keyword>
<dbReference type="NCBIfam" id="NF035933">
    <property type="entry name" value="ESAT6_1"/>
    <property type="match status" value="1"/>
</dbReference>
<proteinExistence type="predicted"/>
<dbReference type="EMBL" id="VAFL01000007">
    <property type="protein sequence ID" value="TKW66454.1"/>
    <property type="molecule type" value="Genomic_DNA"/>
</dbReference>
<feature type="chain" id="PRO_5022137444" description="DUF5333 domain-containing protein" evidence="1">
    <location>
        <begin position="21"/>
        <end position="125"/>
    </location>
</feature>
<sequence>MLKTTFFAAGLALAASAASAQNAPDPDAAVSAARNQLGVLEYCQAEGHIEGNAAEIQSKMIGMLPAATDEDAAVAAYEKGKEGTVSAMGVEQTLGEAATAQGVDEAALCTQLAQLVEQAGAQLPQ</sequence>